<keyword evidence="2" id="KW-0812">Transmembrane</keyword>
<keyword evidence="2" id="KW-0472">Membrane</keyword>
<organism evidence="3 4">
    <name type="scientific">Actinoplanes oblitus</name>
    <dbReference type="NCBI Taxonomy" id="3040509"/>
    <lineage>
        <taxon>Bacteria</taxon>
        <taxon>Bacillati</taxon>
        <taxon>Actinomycetota</taxon>
        <taxon>Actinomycetes</taxon>
        <taxon>Micromonosporales</taxon>
        <taxon>Micromonosporaceae</taxon>
        <taxon>Actinoplanes</taxon>
    </lineage>
</organism>
<protein>
    <recommendedName>
        <fullName evidence="5">LysM domain-containing protein</fullName>
    </recommendedName>
</protein>
<evidence type="ECO:0000313" key="4">
    <source>
        <dbReference type="Proteomes" id="UP001240150"/>
    </source>
</evidence>
<feature type="region of interest" description="Disordered" evidence="1">
    <location>
        <begin position="1"/>
        <end position="20"/>
    </location>
</feature>
<dbReference type="Proteomes" id="UP001240150">
    <property type="component" value="Chromosome"/>
</dbReference>
<name>A0ABY8W9K6_9ACTN</name>
<feature type="region of interest" description="Disordered" evidence="1">
    <location>
        <begin position="149"/>
        <end position="169"/>
    </location>
</feature>
<evidence type="ECO:0008006" key="5">
    <source>
        <dbReference type="Google" id="ProtNLM"/>
    </source>
</evidence>
<feature type="transmembrane region" description="Helical" evidence="2">
    <location>
        <begin position="41"/>
        <end position="66"/>
    </location>
</feature>
<evidence type="ECO:0000256" key="2">
    <source>
        <dbReference type="SAM" id="Phobius"/>
    </source>
</evidence>
<feature type="compositionally biased region" description="Basic and acidic residues" evidence="1">
    <location>
        <begin position="1"/>
        <end position="10"/>
    </location>
</feature>
<evidence type="ECO:0000256" key="1">
    <source>
        <dbReference type="SAM" id="MobiDB-lite"/>
    </source>
</evidence>
<gene>
    <name evidence="3" type="ORF">ACTOB_006179</name>
</gene>
<proteinExistence type="predicted"/>
<keyword evidence="2" id="KW-1133">Transmembrane helix</keyword>
<evidence type="ECO:0000313" key="3">
    <source>
        <dbReference type="EMBL" id="WIM94177.1"/>
    </source>
</evidence>
<accession>A0ABY8W9K6</accession>
<dbReference type="RefSeq" id="WP_284915380.1">
    <property type="nucleotide sequence ID" value="NZ_CP126980.1"/>
</dbReference>
<dbReference type="EMBL" id="CP126980">
    <property type="protein sequence ID" value="WIM94177.1"/>
    <property type="molecule type" value="Genomic_DNA"/>
</dbReference>
<sequence>MTYHGDRLRQIFESNESPTPDPAEVYARVVELSRKHKRRRLGASMAGGTALGAGLIAAVVNLPAVLPSAQGSSEGTAPIVAAAPASPAISASPVASPVADPDQAALDAYFGAGYDYDEAEKLAILWNMPVGDIGGVKAEAGRRLLAGQTLPIKPGPATPADPSTGGTDGVPDSVTKFFSAGYDYDDAVKLAQTWKLGSAWDAKVKAGKRLLAGQTLPGVKPDPAAARAYKEELQVNAFFEAGYDYDDAVKLAKMWKLKTPYDAKIAGGKRLLAGQTLPIKP</sequence>
<reference evidence="3 4" key="1">
    <citation type="submission" date="2023-06" db="EMBL/GenBank/DDBJ databases">
        <authorList>
            <person name="Yushchuk O."/>
            <person name="Binda E."/>
            <person name="Ruckert-Reed C."/>
            <person name="Fedorenko V."/>
            <person name="Kalinowski J."/>
            <person name="Marinelli F."/>
        </authorList>
    </citation>
    <scope>NUCLEOTIDE SEQUENCE [LARGE SCALE GENOMIC DNA]</scope>
    <source>
        <strain evidence="3 4">NRRL 3884</strain>
    </source>
</reference>
<keyword evidence="4" id="KW-1185">Reference proteome</keyword>